<comment type="caution">
    <text evidence="1">The sequence shown here is derived from an EMBL/GenBank/DDBJ whole genome shotgun (WGS) entry which is preliminary data.</text>
</comment>
<evidence type="ECO:0000313" key="2">
    <source>
        <dbReference type="Proteomes" id="UP000024635"/>
    </source>
</evidence>
<dbReference type="Proteomes" id="UP000024635">
    <property type="component" value="Unassembled WGS sequence"/>
</dbReference>
<reference evidence="2" key="1">
    <citation type="journal article" date="2015" name="Nat. Genet.">
        <title>The genome and transcriptome of the zoonotic hookworm Ancylostoma ceylanicum identify infection-specific gene families.</title>
        <authorList>
            <person name="Schwarz E.M."/>
            <person name="Hu Y."/>
            <person name="Antoshechkin I."/>
            <person name="Miller M.M."/>
            <person name="Sternberg P.W."/>
            <person name="Aroian R.V."/>
        </authorList>
    </citation>
    <scope>NUCLEOTIDE SEQUENCE</scope>
    <source>
        <strain evidence="2">HY135</strain>
    </source>
</reference>
<dbReference type="AlphaFoldDB" id="A0A016S9J9"/>
<evidence type="ECO:0000313" key="1">
    <source>
        <dbReference type="EMBL" id="EYB87325.1"/>
    </source>
</evidence>
<accession>A0A016S9J9</accession>
<gene>
    <name evidence="1" type="primary">Acey_s0265.g659</name>
    <name evidence="1" type="ORF">Y032_0265g659</name>
</gene>
<keyword evidence="2" id="KW-1185">Reference proteome</keyword>
<protein>
    <submittedName>
        <fullName evidence="1">Uncharacterized protein</fullName>
    </submittedName>
</protein>
<sequence>MSFFKQHNSSAQLYDHGENRDHHEQEHIFAKLSVILTTKTSLHKYQLLLNFLLKTRAYSFLLPGVDVDVLRSAFAKTICSSSPFYRFLSRDMT</sequence>
<dbReference type="EMBL" id="JARK01001601">
    <property type="protein sequence ID" value="EYB87325.1"/>
    <property type="molecule type" value="Genomic_DNA"/>
</dbReference>
<organism evidence="1 2">
    <name type="scientific">Ancylostoma ceylanicum</name>
    <dbReference type="NCBI Taxonomy" id="53326"/>
    <lineage>
        <taxon>Eukaryota</taxon>
        <taxon>Metazoa</taxon>
        <taxon>Ecdysozoa</taxon>
        <taxon>Nematoda</taxon>
        <taxon>Chromadorea</taxon>
        <taxon>Rhabditida</taxon>
        <taxon>Rhabditina</taxon>
        <taxon>Rhabditomorpha</taxon>
        <taxon>Strongyloidea</taxon>
        <taxon>Ancylostomatidae</taxon>
        <taxon>Ancylostomatinae</taxon>
        <taxon>Ancylostoma</taxon>
    </lineage>
</organism>
<name>A0A016S9J9_9BILA</name>
<proteinExistence type="predicted"/>